<feature type="transmembrane region" description="Helical" evidence="1">
    <location>
        <begin position="20"/>
        <end position="39"/>
    </location>
</feature>
<gene>
    <name evidence="2" type="ORF">NCTC11647_03509</name>
</gene>
<accession>A0A2X1YB12</accession>
<feature type="transmembrane region" description="Helical" evidence="1">
    <location>
        <begin position="76"/>
        <end position="96"/>
    </location>
</feature>
<dbReference type="EMBL" id="UATL01000005">
    <property type="protein sequence ID" value="SPY44561.1"/>
    <property type="molecule type" value="Genomic_DNA"/>
</dbReference>
<evidence type="ECO:0000313" key="3">
    <source>
        <dbReference type="Proteomes" id="UP000251647"/>
    </source>
</evidence>
<protein>
    <recommendedName>
        <fullName evidence="4">Sugar transporter SemiSWEET</fullName>
    </recommendedName>
</protein>
<keyword evidence="1" id="KW-0812">Transmembrane</keyword>
<reference evidence="2 3" key="1">
    <citation type="submission" date="2018-06" db="EMBL/GenBank/DDBJ databases">
        <authorList>
            <consortium name="Pathogen Informatics"/>
            <person name="Doyle S."/>
        </authorList>
    </citation>
    <scope>NUCLEOTIDE SEQUENCE [LARGE SCALE GENOMIC DNA]</scope>
    <source>
        <strain evidence="2 3">NCTC11647</strain>
    </source>
</reference>
<name>A0A2X1YB12_PHODM</name>
<evidence type="ECO:0000313" key="2">
    <source>
        <dbReference type="EMBL" id="SPY44561.1"/>
    </source>
</evidence>
<sequence length="102" mass="11463">MVYFFMSVFQRVAKAFEPFMLVMGIVGPLATLPQLYKLFFSHSEHAVGLSLITWVLYALLALLWAIYGFVHKNPPIWVGNSLGFLMDAAMVFGIFIHTGGTF</sequence>
<dbReference type="NCBIfam" id="NF037969">
    <property type="entry name" value="SemiSWEET_3"/>
    <property type="match status" value="1"/>
</dbReference>
<evidence type="ECO:0008006" key="4">
    <source>
        <dbReference type="Google" id="ProtNLM"/>
    </source>
</evidence>
<organism evidence="2 3">
    <name type="scientific">Photobacterium damselae</name>
    <dbReference type="NCBI Taxonomy" id="38293"/>
    <lineage>
        <taxon>Bacteria</taxon>
        <taxon>Pseudomonadati</taxon>
        <taxon>Pseudomonadota</taxon>
        <taxon>Gammaproteobacteria</taxon>
        <taxon>Vibrionales</taxon>
        <taxon>Vibrionaceae</taxon>
        <taxon>Photobacterium</taxon>
    </lineage>
</organism>
<evidence type="ECO:0000256" key="1">
    <source>
        <dbReference type="SAM" id="Phobius"/>
    </source>
</evidence>
<proteinExistence type="predicted"/>
<dbReference type="Proteomes" id="UP000251647">
    <property type="component" value="Unassembled WGS sequence"/>
</dbReference>
<dbReference type="AlphaFoldDB" id="A0A2X1YB12"/>
<keyword evidence="1" id="KW-1133">Transmembrane helix</keyword>
<keyword evidence="1" id="KW-0472">Membrane</keyword>
<dbReference type="Gene3D" id="1.20.1280.290">
    <property type="match status" value="1"/>
</dbReference>
<feature type="transmembrane region" description="Helical" evidence="1">
    <location>
        <begin position="51"/>
        <end position="70"/>
    </location>
</feature>